<sequence length="258" mass="28438">MEKNARKHAEENAKRMEGEMKTQNETILRLEKELAELRSNQTHPPLQPALHSSGVRTNASLASSPARQGTVIRSQIGAAAIELFDRTHWTVSGNVFTKSQTSWASLLSFEFGAVVARLSLTIRKGPNIFFAVGIISSKLSFDTLTKCFPNQKGGGGWDLFPEYLYSRQNGKDTNKGSACLTGREGQRVVLEADGREGKRTLKLSQDGETQPVFFTNIPVPFRFAVHISWKDDAVEIESAEVVDEPQMVGGTIAVPMDE</sequence>
<name>A0ABQ9XW99_9EUKA</name>
<dbReference type="EMBL" id="JARBJD010000063">
    <property type="protein sequence ID" value="KAK2955772.1"/>
    <property type="molecule type" value="Genomic_DNA"/>
</dbReference>
<accession>A0ABQ9XW99</accession>
<keyword evidence="3" id="KW-1185">Reference proteome</keyword>
<feature type="compositionally biased region" description="Polar residues" evidence="1">
    <location>
        <begin position="54"/>
        <end position="66"/>
    </location>
</feature>
<comment type="caution">
    <text evidence="2">The sequence shown here is derived from an EMBL/GenBank/DDBJ whole genome shotgun (WGS) entry which is preliminary data.</text>
</comment>
<proteinExistence type="predicted"/>
<dbReference type="Proteomes" id="UP001281761">
    <property type="component" value="Unassembled WGS sequence"/>
</dbReference>
<evidence type="ECO:0000313" key="3">
    <source>
        <dbReference type="Proteomes" id="UP001281761"/>
    </source>
</evidence>
<feature type="region of interest" description="Disordered" evidence="1">
    <location>
        <begin position="42"/>
        <end position="66"/>
    </location>
</feature>
<protein>
    <submittedName>
        <fullName evidence="2">Uncharacterized protein</fullName>
    </submittedName>
</protein>
<evidence type="ECO:0000256" key="1">
    <source>
        <dbReference type="SAM" id="MobiDB-lite"/>
    </source>
</evidence>
<gene>
    <name evidence="2" type="ORF">BLNAU_9308</name>
</gene>
<evidence type="ECO:0000313" key="2">
    <source>
        <dbReference type="EMBL" id="KAK2955772.1"/>
    </source>
</evidence>
<reference evidence="2 3" key="1">
    <citation type="journal article" date="2022" name="bioRxiv">
        <title>Genomics of Preaxostyla Flagellates Illuminates Evolutionary Transitions and the Path Towards Mitochondrial Loss.</title>
        <authorList>
            <person name="Novak L.V.F."/>
            <person name="Treitli S.C."/>
            <person name="Pyrih J."/>
            <person name="Halakuc P."/>
            <person name="Pipaliya S.V."/>
            <person name="Vacek V."/>
            <person name="Brzon O."/>
            <person name="Soukal P."/>
            <person name="Eme L."/>
            <person name="Dacks J.B."/>
            <person name="Karnkowska A."/>
            <person name="Elias M."/>
            <person name="Hampl V."/>
        </authorList>
    </citation>
    <scope>NUCLEOTIDE SEQUENCE [LARGE SCALE GENOMIC DNA]</scope>
    <source>
        <strain evidence="2">NAU3</strain>
        <tissue evidence="2">Gut</tissue>
    </source>
</reference>
<feature type="region of interest" description="Disordered" evidence="1">
    <location>
        <begin position="1"/>
        <end position="23"/>
    </location>
</feature>
<organism evidence="2 3">
    <name type="scientific">Blattamonas nauphoetae</name>
    <dbReference type="NCBI Taxonomy" id="2049346"/>
    <lineage>
        <taxon>Eukaryota</taxon>
        <taxon>Metamonada</taxon>
        <taxon>Preaxostyla</taxon>
        <taxon>Oxymonadida</taxon>
        <taxon>Blattamonas</taxon>
    </lineage>
</organism>